<evidence type="ECO:0000313" key="3">
    <source>
        <dbReference type="Proteomes" id="UP001596002"/>
    </source>
</evidence>
<name>A0ABV9PYM6_9BACL</name>
<protein>
    <submittedName>
        <fullName evidence="2">Uncharacterized protein</fullName>
    </submittedName>
</protein>
<proteinExistence type="predicted"/>
<reference evidence="3" key="1">
    <citation type="journal article" date="2019" name="Int. J. Syst. Evol. Microbiol.">
        <title>The Global Catalogue of Microorganisms (GCM) 10K type strain sequencing project: providing services to taxonomists for standard genome sequencing and annotation.</title>
        <authorList>
            <consortium name="The Broad Institute Genomics Platform"/>
            <consortium name="The Broad Institute Genome Sequencing Center for Infectious Disease"/>
            <person name="Wu L."/>
            <person name="Ma J."/>
        </authorList>
    </citation>
    <scope>NUCLEOTIDE SEQUENCE [LARGE SCALE GENOMIC DNA]</scope>
    <source>
        <strain evidence="3">WYCCWR 12678</strain>
    </source>
</reference>
<accession>A0ABV9PYM6</accession>
<keyword evidence="3" id="KW-1185">Reference proteome</keyword>
<dbReference type="EMBL" id="JBHSHC010000027">
    <property type="protein sequence ID" value="MFC4766649.1"/>
    <property type="molecule type" value="Genomic_DNA"/>
</dbReference>
<evidence type="ECO:0000313" key="2">
    <source>
        <dbReference type="EMBL" id="MFC4766649.1"/>
    </source>
</evidence>
<dbReference type="Proteomes" id="UP001596002">
    <property type="component" value="Unassembled WGS sequence"/>
</dbReference>
<gene>
    <name evidence="2" type="ORF">ACFO8Q_04555</name>
</gene>
<dbReference type="RefSeq" id="WP_380024547.1">
    <property type="nucleotide sequence ID" value="NZ_JBHSHC010000027.1"/>
</dbReference>
<keyword evidence="1" id="KW-0732">Signal</keyword>
<comment type="caution">
    <text evidence="2">The sequence shown here is derived from an EMBL/GenBank/DDBJ whole genome shotgun (WGS) entry which is preliminary data.</text>
</comment>
<sequence>MKKKALLSSALSTALVATAIGAPTLAKSDDKSTDKRAVQVMQLNPQTNPAKAGENEQIQESIKKGDVQTAKPKESTSVEIQSTTEQVGIEAYSKLFDFTFEGVSYTGMNSRNFDVTGTDVEIDSRAWTSNGENKSGTYYITLYRNHWYGDDKLTTVKYFYGPDKTIYYYQWTGVGKGSYHFNIKCEETLISGDGSVLQQ</sequence>
<feature type="chain" id="PRO_5046831683" evidence="1">
    <location>
        <begin position="20"/>
        <end position="199"/>
    </location>
</feature>
<evidence type="ECO:0000256" key="1">
    <source>
        <dbReference type="SAM" id="SignalP"/>
    </source>
</evidence>
<organism evidence="2 3">
    <name type="scientific">Effusibacillus consociatus</name>
    <dbReference type="NCBI Taxonomy" id="1117041"/>
    <lineage>
        <taxon>Bacteria</taxon>
        <taxon>Bacillati</taxon>
        <taxon>Bacillota</taxon>
        <taxon>Bacilli</taxon>
        <taxon>Bacillales</taxon>
        <taxon>Alicyclobacillaceae</taxon>
        <taxon>Effusibacillus</taxon>
    </lineage>
</organism>
<feature type="signal peptide" evidence="1">
    <location>
        <begin position="1"/>
        <end position="19"/>
    </location>
</feature>